<dbReference type="Gene3D" id="1.25.40.10">
    <property type="entry name" value="Tetratricopeptide repeat domain"/>
    <property type="match status" value="1"/>
</dbReference>
<name>X1ULV5_9ZZZZ</name>
<dbReference type="EMBL" id="BARW01017958">
    <property type="protein sequence ID" value="GAI93339.1"/>
    <property type="molecule type" value="Genomic_DNA"/>
</dbReference>
<organism evidence="3">
    <name type="scientific">marine sediment metagenome</name>
    <dbReference type="NCBI Taxonomy" id="412755"/>
    <lineage>
        <taxon>unclassified sequences</taxon>
        <taxon>metagenomes</taxon>
        <taxon>ecological metagenomes</taxon>
    </lineage>
</organism>
<reference evidence="3" key="1">
    <citation type="journal article" date="2014" name="Front. Microbiol.">
        <title>High frequency of phylogenetically diverse reductive dehalogenase-homologous genes in deep subseafloor sedimentary metagenomes.</title>
        <authorList>
            <person name="Kawai M."/>
            <person name="Futagami T."/>
            <person name="Toyoda A."/>
            <person name="Takaki Y."/>
            <person name="Nishi S."/>
            <person name="Hori S."/>
            <person name="Arai W."/>
            <person name="Tsubouchi T."/>
            <person name="Morono Y."/>
            <person name="Uchiyama I."/>
            <person name="Ito T."/>
            <person name="Fujiyama A."/>
            <person name="Inagaki F."/>
            <person name="Takami H."/>
        </authorList>
    </citation>
    <scope>NUCLEOTIDE SEQUENCE</scope>
    <source>
        <strain evidence="3">Expedition CK06-06</strain>
    </source>
</reference>
<dbReference type="PANTHER" id="PTHR44943:SF8">
    <property type="entry name" value="TPR REPEAT-CONTAINING PROTEIN MJ0263"/>
    <property type="match status" value="1"/>
</dbReference>
<gene>
    <name evidence="3" type="ORF">S12H4_30868</name>
</gene>
<dbReference type="PROSITE" id="PS50005">
    <property type="entry name" value="TPR"/>
    <property type="match status" value="1"/>
</dbReference>
<dbReference type="InterPro" id="IPR051685">
    <property type="entry name" value="Ycf3/AcsC/BcsC/TPR_MFPF"/>
</dbReference>
<accession>X1ULV5</accession>
<dbReference type="InterPro" id="IPR019734">
    <property type="entry name" value="TPR_rpt"/>
</dbReference>
<protein>
    <submittedName>
        <fullName evidence="3">Uncharacterized protein</fullName>
    </submittedName>
</protein>
<feature type="non-terminal residue" evidence="3">
    <location>
        <position position="1"/>
    </location>
</feature>
<proteinExistence type="predicted"/>
<comment type="caution">
    <text evidence="3">The sequence shown here is derived from an EMBL/GenBank/DDBJ whole genome shotgun (WGS) entry which is preliminary data.</text>
</comment>
<dbReference type="Pfam" id="PF14559">
    <property type="entry name" value="TPR_19"/>
    <property type="match status" value="1"/>
</dbReference>
<dbReference type="PANTHER" id="PTHR44943">
    <property type="entry name" value="CELLULOSE SYNTHASE OPERON PROTEIN C"/>
    <property type="match status" value="1"/>
</dbReference>
<sequence length="154" mass="17583">RYDAAIEAARRTVEVHPKYTDGHAGLAFVLSFTGRFEEALQAIRRAKELNPQYSYVYLAVEGRILFHLKKYNAALELIEESILRNPVFDRTQLMLAAIYAELGELDDAAWAVEEALTIRSDISLADERRDSNYKKPQDLNHYIDALRKAGVPEQ</sequence>
<dbReference type="InterPro" id="IPR011990">
    <property type="entry name" value="TPR-like_helical_dom_sf"/>
</dbReference>
<keyword evidence="1" id="KW-0677">Repeat</keyword>
<dbReference type="Pfam" id="PF13432">
    <property type="entry name" value="TPR_16"/>
    <property type="match status" value="1"/>
</dbReference>
<keyword evidence="2" id="KW-0802">TPR repeat</keyword>
<dbReference type="SUPFAM" id="SSF48452">
    <property type="entry name" value="TPR-like"/>
    <property type="match status" value="1"/>
</dbReference>
<dbReference type="AlphaFoldDB" id="X1ULV5"/>
<dbReference type="SMART" id="SM00028">
    <property type="entry name" value="TPR"/>
    <property type="match status" value="3"/>
</dbReference>
<evidence type="ECO:0000313" key="3">
    <source>
        <dbReference type="EMBL" id="GAI93339.1"/>
    </source>
</evidence>
<evidence type="ECO:0000256" key="2">
    <source>
        <dbReference type="ARBA" id="ARBA00022803"/>
    </source>
</evidence>
<evidence type="ECO:0000256" key="1">
    <source>
        <dbReference type="ARBA" id="ARBA00022737"/>
    </source>
</evidence>